<name>A0A517PK11_9PLAN</name>
<keyword evidence="1" id="KW-0812">Transmembrane</keyword>
<feature type="transmembrane region" description="Helical" evidence="1">
    <location>
        <begin position="160"/>
        <end position="182"/>
    </location>
</feature>
<dbReference type="RefSeq" id="WP_145181482.1">
    <property type="nucleotide sequence ID" value="NZ_CP036266.1"/>
</dbReference>
<sequence>MNHTQSKLTDEVRSPLDEYLDAIEQVLVETGISRSERRNICDEVEAQVLEMAWDRTGDQPDKQDISAIIAELDDPTAYRDRDESSAAADLPLLSTQCRRHPLAMTALLLPVAGLLLVFTPLAPRGESFTYAWFAIIGFLSIVCAGLAVRDIRLTPERYSGMGIAIAGALFLPVVILATLFVLQIT</sequence>
<gene>
    <name evidence="2" type="ORF">HG66A1_14490</name>
</gene>
<dbReference type="EMBL" id="CP036266">
    <property type="protein sequence ID" value="QDT19681.1"/>
    <property type="molecule type" value="Genomic_DNA"/>
</dbReference>
<dbReference type="AlphaFoldDB" id="A0A517PK11"/>
<reference evidence="2 3" key="1">
    <citation type="submission" date="2019-02" db="EMBL/GenBank/DDBJ databases">
        <title>Deep-cultivation of Planctomycetes and their phenomic and genomic characterization uncovers novel biology.</title>
        <authorList>
            <person name="Wiegand S."/>
            <person name="Jogler M."/>
            <person name="Boedeker C."/>
            <person name="Pinto D."/>
            <person name="Vollmers J."/>
            <person name="Rivas-Marin E."/>
            <person name="Kohn T."/>
            <person name="Peeters S.H."/>
            <person name="Heuer A."/>
            <person name="Rast P."/>
            <person name="Oberbeckmann S."/>
            <person name="Bunk B."/>
            <person name="Jeske O."/>
            <person name="Meyerdierks A."/>
            <person name="Storesund J.E."/>
            <person name="Kallscheuer N."/>
            <person name="Luecker S."/>
            <person name="Lage O.M."/>
            <person name="Pohl T."/>
            <person name="Merkel B.J."/>
            <person name="Hornburger P."/>
            <person name="Mueller R.-W."/>
            <person name="Bruemmer F."/>
            <person name="Labrenz M."/>
            <person name="Spormann A.M."/>
            <person name="Op den Camp H."/>
            <person name="Overmann J."/>
            <person name="Amann R."/>
            <person name="Jetten M.S.M."/>
            <person name="Mascher T."/>
            <person name="Medema M.H."/>
            <person name="Devos D.P."/>
            <person name="Kaster A.-K."/>
            <person name="Ovreas L."/>
            <person name="Rohde M."/>
            <person name="Galperin M.Y."/>
            <person name="Jogler C."/>
        </authorList>
    </citation>
    <scope>NUCLEOTIDE SEQUENCE [LARGE SCALE GENOMIC DNA]</scope>
    <source>
        <strain evidence="2 3">HG66A1</strain>
    </source>
</reference>
<organism evidence="2 3">
    <name type="scientific">Gimesia chilikensis</name>
    <dbReference type="NCBI Taxonomy" id="2605989"/>
    <lineage>
        <taxon>Bacteria</taxon>
        <taxon>Pseudomonadati</taxon>
        <taxon>Planctomycetota</taxon>
        <taxon>Planctomycetia</taxon>
        <taxon>Planctomycetales</taxon>
        <taxon>Planctomycetaceae</taxon>
        <taxon>Gimesia</taxon>
    </lineage>
</organism>
<proteinExistence type="predicted"/>
<keyword evidence="3" id="KW-1185">Reference proteome</keyword>
<evidence type="ECO:0000313" key="3">
    <source>
        <dbReference type="Proteomes" id="UP000320421"/>
    </source>
</evidence>
<accession>A0A517PK11</accession>
<evidence type="ECO:0000256" key="1">
    <source>
        <dbReference type="SAM" id="Phobius"/>
    </source>
</evidence>
<evidence type="ECO:0000313" key="2">
    <source>
        <dbReference type="EMBL" id="QDT19681.1"/>
    </source>
</evidence>
<keyword evidence="1" id="KW-0472">Membrane</keyword>
<keyword evidence="1" id="KW-1133">Transmembrane helix</keyword>
<dbReference type="Proteomes" id="UP000320421">
    <property type="component" value="Chromosome"/>
</dbReference>
<feature type="transmembrane region" description="Helical" evidence="1">
    <location>
        <begin position="128"/>
        <end position="148"/>
    </location>
</feature>
<feature type="transmembrane region" description="Helical" evidence="1">
    <location>
        <begin position="102"/>
        <end position="122"/>
    </location>
</feature>
<protein>
    <submittedName>
        <fullName evidence="2">Uncharacterized protein</fullName>
    </submittedName>
</protein>